<proteinExistence type="predicted"/>
<gene>
    <name evidence="7" type="ORF">WJX81_006989</name>
</gene>
<evidence type="ECO:0000256" key="1">
    <source>
        <dbReference type="ARBA" id="ARBA00022574"/>
    </source>
</evidence>
<dbReference type="AlphaFoldDB" id="A0AAW1RQH9"/>
<keyword evidence="8" id="KW-1185">Reference proteome</keyword>
<dbReference type="InterPro" id="IPR059157">
    <property type="entry name" value="WDR36-Utp21_N"/>
</dbReference>
<protein>
    <recommendedName>
        <fullName evidence="9">Small-subunit processome Utp21 domain-containing protein</fullName>
    </recommendedName>
</protein>
<feature type="compositionally biased region" description="Gly residues" evidence="4">
    <location>
        <begin position="885"/>
        <end position="894"/>
    </location>
</feature>
<dbReference type="Proteomes" id="UP001445335">
    <property type="component" value="Unassembled WGS sequence"/>
</dbReference>
<evidence type="ECO:0008006" key="9">
    <source>
        <dbReference type="Google" id="ProtNLM"/>
    </source>
</evidence>
<feature type="domain" description="WDR36/Utp21 N-terminal" evidence="6">
    <location>
        <begin position="35"/>
        <end position="320"/>
    </location>
</feature>
<dbReference type="PROSITE" id="PS00678">
    <property type="entry name" value="WD_REPEATS_1"/>
    <property type="match status" value="1"/>
</dbReference>
<dbReference type="InterPro" id="IPR007319">
    <property type="entry name" value="WDR36/Utp21_C"/>
</dbReference>
<dbReference type="InterPro" id="IPR036322">
    <property type="entry name" value="WD40_repeat_dom_sf"/>
</dbReference>
<name>A0AAW1RQH9_9CHLO</name>
<dbReference type="PROSITE" id="PS50082">
    <property type="entry name" value="WD_REPEATS_2"/>
    <property type="match status" value="3"/>
</dbReference>
<dbReference type="SUPFAM" id="SSF50998">
    <property type="entry name" value="Quinoprotein alcohol dehydrogenase-like"/>
    <property type="match status" value="1"/>
</dbReference>
<evidence type="ECO:0000256" key="4">
    <source>
        <dbReference type="SAM" id="MobiDB-lite"/>
    </source>
</evidence>
<evidence type="ECO:0000256" key="2">
    <source>
        <dbReference type="ARBA" id="ARBA00022737"/>
    </source>
</evidence>
<feature type="repeat" description="WD" evidence="3">
    <location>
        <begin position="502"/>
        <end position="543"/>
    </location>
</feature>
<dbReference type="InterPro" id="IPR001680">
    <property type="entry name" value="WD40_rpt"/>
</dbReference>
<evidence type="ECO:0000259" key="5">
    <source>
        <dbReference type="Pfam" id="PF04192"/>
    </source>
</evidence>
<sequence>MVETREPLFLPFRALGYTTDKVPFAVQRLGRETYVTVSVGKAWQVFNCAQLRLTLVGPQLLHSIAALAVQKDLTFAAVRSSIIVCRRVHCVGRLQGHTASILQLLVLGERLLSLGMDARLLVWAIGEYGAPEAVIELGGDLQPTCMAHPDAYLNKVVVGGSDGRLQLWNFASGQRLYEFRPSQSAVRCLAPAPALDVMGIGLADGRVLLHNLRYDEPVAEFANASGVGAAAAAGDSARGALRGAGSGACTAISFRTGVGVPMMAAGGGAGVVTVWDLEARRLATVIRDAHDAPLAALHFFAGEPRLMSAGADNALKQWLFNAGDGAARLLRFRSGHAAPPAIVRFYGEAGTRLLSAGLDRAFRMFSVVQDAQSAELSQRHVARRAKRLKVDQAELKLPRVVALDACQIRERDWCNVVTAHAGDPAAYAWRLAHLALGDAVLGPPARPRQRGRDPHPPAPATTVTLSSCGNFALVGSAAGRVDRYNMQSGLHRGYYTRPAPAVNAHDGAVVGLAVDAANRLLVSGGYDGRLRIWAFKARKLRAELDVGSPVTRVCQHAGSALVAAAADDLVIRMYDYEAVRLVRRFRGHADRITDLVLAADARWLLSSSLDGTVRVWDVPAAHCLQVLRLGAPVTALSLSPAGDLLATAHVGRRGLYLWANALVYGRGAEAVPSEAPLDASLPALAAGRGDDSAADGASSSDEDEAPSSDALPRPLPDPNATSPASTAVAEASHPGAGAGLWGDPGGGHPSGGTAVPEYERRDAGGAPVPLEPQLVTLSLLPRSQWQSLVHLDAIKERNRPTQPPKKPEAAPFFLPTIAGLAGKPDYDFGAAAASPAEPAMGKKRKMKGSAAGDSAAAPATDPTAAQGWGGGGDGKQEGDEEEEGGGAPASGGAVGRRPARSGRTGSRVLAPGAAAAAGALVRLLREGAQAGSYAVVVAYLRSLTPSALDQQLRAMQVIEGVSGEEEVADLARLLGFLDAELAANRNFEFTQALLRLTLQVHGEAIMREAGLRERAAGLETRLRGTWGRLEVLLQGARCMVSFFGNWQA</sequence>
<dbReference type="PANTHER" id="PTHR22840:SF12">
    <property type="entry name" value="WD REPEAT-CONTAINING PROTEIN 36"/>
    <property type="match status" value="1"/>
</dbReference>
<accession>A0AAW1RQH9</accession>
<dbReference type="SUPFAM" id="SSF50978">
    <property type="entry name" value="WD40 repeat-like"/>
    <property type="match status" value="1"/>
</dbReference>
<dbReference type="InterPro" id="IPR015943">
    <property type="entry name" value="WD40/YVTN_repeat-like_dom_sf"/>
</dbReference>
<evidence type="ECO:0000313" key="7">
    <source>
        <dbReference type="EMBL" id="KAK9836026.1"/>
    </source>
</evidence>
<dbReference type="Pfam" id="PF25168">
    <property type="entry name" value="Beta-prop_WDR36-Utp21_2nd"/>
    <property type="match status" value="1"/>
</dbReference>
<dbReference type="SMART" id="SM00320">
    <property type="entry name" value="WD40"/>
    <property type="match status" value="10"/>
</dbReference>
<keyword evidence="1 3" id="KW-0853">WD repeat</keyword>
<dbReference type="PANTHER" id="PTHR22840">
    <property type="entry name" value="WD REPEAT-CONTAINING PROTEIN 36"/>
    <property type="match status" value="1"/>
</dbReference>
<dbReference type="GO" id="GO:0032040">
    <property type="term" value="C:small-subunit processome"/>
    <property type="evidence" value="ECO:0007669"/>
    <property type="project" value="InterPro"/>
</dbReference>
<dbReference type="GO" id="GO:0034388">
    <property type="term" value="C:Pwp2p-containing subcomplex of 90S preribosome"/>
    <property type="evidence" value="ECO:0007669"/>
    <property type="project" value="TreeGrafter"/>
</dbReference>
<organism evidence="7 8">
    <name type="scientific">Elliptochloris bilobata</name>
    <dbReference type="NCBI Taxonomy" id="381761"/>
    <lineage>
        <taxon>Eukaryota</taxon>
        <taxon>Viridiplantae</taxon>
        <taxon>Chlorophyta</taxon>
        <taxon>core chlorophytes</taxon>
        <taxon>Trebouxiophyceae</taxon>
        <taxon>Trebouxiophyceae incertae sedis</taxon>
        <taxon>Elliptochloris clade</taxon>
        <taxon>Elliptochloris</taxon>
    </lineage>
</organism>
<feature type="compositionally biased region" description="Gly residues" evidence="4">
    <location>
        <begin position="736"/>
        <end position="750"/>
    </location>
</feature>
<evidence type="ECO:0000313" key="8">
    <source>
        <dbReference type="Proteomes" id="UP001445335"/>
    </source>
</evidence>
<dbReference type="Pfam" id="PF04192">
    <property type="entry name" value="Utp21"/>
    <property type="match status" value="1"/>
</dbReference>
<reference evidence="7 8" key="1">
    <citation type="journal article" date="2024" name="Nat. Commun.">
        <title>Phylogenomics reveals the evolutionary origins of lichenization in chlorophyte algae.</title>
        <authorList>
            <person name="Puginier C."/>
            <person name="Libourel C."/>
            <person name="Otte J."/>
            <person name="Skaloud P."/>
            <person name="Haon M."/>
            <person name="Grisel S."/>
            <person name="Petersen M."/>
            <person name="Berrin J.G."/>
            <person name="Delaux P.M."/>
            <person name="Dal Grande F."/>
            <person name="Keller J."/>
        </authorList>
    </citation>
    <scope>NUCLEOTIDE SEQUENCE [LARGE SCALE GENOMIC DNA]</scope>
    <source>
        <strain evidence="7 8">SAG 245.80</strain>
    </source>
</reference>
<feature type="compositionally biased region" description="Low complexity" evidence="4">
    <location>
        <begin position="848"/>
        <end position="866"/>
    </location>
</feature>
<dbReference type="InterPro" id="IPR011047">
    <property type="entry name" value="Quinoprotein_ADH-like_sf"/>
</dbReference>
<feature type="region of interest" description="Disordered" evidence="4">
    <location>
        <begin position="686"/>
        <end position="769"/>
    </location>
</feature>
<feature type="domain" description="WDR36/Utp21 C-terminal" evidence="5">
    <location>
        <begin position="770"/>
        <end position="1043"/>
    </location>
</feature>
<feature type="region of interest" description="Disordered" evidence="4">
    <location>
        <begin position="442"/>
        <end position="461"/>
    </location>
</feature>
<comment type="caution">
    <text evidence="7">The sequence shown here is derived from an EMBL/GenBank/DDBJ whole genome shotgun (WGS) entry which is preliminary data.</text>
</comment>
<dbReference type="FunFam" id="2.130.10.10:FF:000200">
    <property type="entry name" value="U3 small nucleolar RNA-associated protein 21"/>
    <property type="match status" value="1"/>
</dbReference>
<feature type="repeat" description="WD" evidence="3">
    <location>
        <begin position="585"/>
        <end position="626"/>
    </location>
</feature>
<dbReference type="GO" id="GO:0006364">
    <property type="term" value="P:rRNA processing"/>
    <property type="evidence" value="ECO:0007669"/>
    <property type="project" value="InterPro"/>
</dbReference>
<dbReference type="EMBL" id="JALJOU010000027">
    <property type="protein sequence ID" value="KAK9836026.1"/>
    <property type="molecule type" value="Genomic_DNA"/>
</dbReference>
<evidence type="ECO:0000259" key="6">
    <source>
        <dbReference type="Pfam" id="PF25171"/>
    </source>
</evidence>
<dbReference type="Gene3D" id="2.130.10.10">
    <property type="entry name" value="YVTN repeat-like/Quinoprotein amine dehydrogenase"/>
    <property type="match status" value="2"/>
</dbReference>
<keyword evidence="2" id="KW-0677">Repeat</keyword>
<dbReference type="PROSITE" id="PS50294">
    <property type="entry name" value="WD_REPEATS_REGION"/>
    <property type="match status" value="2"/>
</dbReference>
<dbReference type="InterPro" id="IPR019775">
    <property type="entry name" value="WD40_repeat_CS"/>
</dbReference>
<feature type="region of interest" description="Disordered" evidence="4">
    <location>
        <begin position="834"/>
        <end position="906"/>
    </location>
</feature>
<feature type="repeat" description="WD" evidence="3">
    <location>
        <begin position="156"/>
        <end position="178"/>
    </location>
</feature>
<dbReference type="Pfam" id="PF25171">
    <property type="entry name" value="Beta-prop_WDR36-Utp21_1st"/>
    <property type="match status" value="1"/>
</dbReference>
<evidence type="ECO:0000256" key="3">
    <source>
        <dbReference type="PROSITE-ProRule" id="PRU00221"/>
    </source>
</evidence>